<evidence type="ECO:0000256" key="1">
    <source>
        <dbReference type="ARBA" id="ARBA00008007"/>
    </source>
</evidence>
<dbReference type="EMBL" id="CP042430">
    <property type="protein sequence ID" value="QEC47747.1"/>
    <property type="molecule type" value="Genomic_DNA"/>
</dbReference>
<dbReference type="KEGG" id="bsol:FSW04_09280"/>
<protein>
    <submittedName>
        <fullName evidence="4">ComF family protein</fullName>
    </submittedName>
</protein>
<evidence type="ECO:0000313" key="5">
    <source>
        <dbReference type="Proteomes" id="UP000321805"/>
    </source>
</evidence>
<evidence type="ECO:0000256" key="2">
    <source>
        <dbReference type="SAM" id="SignalP"/>
    </source>
</evidence>
<keyword evidence="2" id="KW-0732">Signal</keyword>
<dbReference type="InterPro" id="IPR029057">
    <property type="entry name" value="PRTase-like"/>
</dbReference>
<dbReference type="InterPro" id="IPR051910">
    <property type="entry name" value="ComF/GntX_DNA_util-trans"/>
</dbReference>
<keyword evidence="5" id="KW-1185">Reference proteome</keyword>
<dbReference type="OrthoDB" id="5244859at2"/>
<reference evidence="4 5" key="1">
    <citation type="journal article" date="2018" name="J. Microbiol.">
        <title>Baekduia soli gen. nov., sp. nov., a novel bacterium isolated from the soil of Baekdu Mountain and proposal of a novel family name, Baekduiaceae fam. nov.</title>
        <authorList>
            <person name="An D.S."/>
            <person name="Siddiqi M.Z."/>
            <person name="Kim K.H."/>
            <person name="Yu H.S."/>
            <person name="Im W.T."/>
        </authorList>
    </citation>
    <scope>NUCLEOTIDE SEQUENCE [LARGE SCALE GENOMIC DNA]</scope>
    <source>
        <strain evidence="4 5">BR7-21</strain>
    </source>
</reference>
<evidence type="ECO:0000259" key="3">
    <source>
        <dbReference type="Pfam" id="PF18912"/>
    </source>
</evidence>
<sequence>MLLAPLLGLLAPPACLACGRPPGPRDVLCRDCRVALPWLGPGVCARCGLPGRCGRTCPARRLAYDRAWAPVAYAGPARRLVGALKERGAVAAAGLMAAQMAATAPPGLLAGAVLSAVPADPLRRRRRGLDHAGRIAAELASRCDLEAAALLRRRPSRAGRQAGASRRQRLAEGRLPVEVRARAVPEAVLLVDDVHTTGATLHACAVALKAAGVRRVGAVTYARTL</sequence>
<feature type="domain" description="Double zinc ribbon" evidence="3">
    <location>
        <begin position="7"/>
        <end position="58"/>
    </location>
</feature>
<dbReference type="CDD" id="cd06223">
    <property type="entry name" value="PRTases_typeI"/>
    <property type="match status" value="1"/>
</dbReference>
<dbReference type="PANTHER" id="PTHR47505:SF1">
    <property type="entry name" value="DNA UTILIZATION PROTEIN YHGH"/>
    <property type="match status" value="1"/>
</dbReference>
<feature type="signal peptide" evidence="2">
    <location>
        <begin position="1"/>
        <end position="17"/>
    </location>
</feature>
<comment type="similarity">
    <text evidence="1">Belongs to the ComF/GntX family.</text>
</comment>
<name>A0A5B8U419_9ACTN</name>
<proteinExistence type="inferred from homology"/>
<accession>A0A5B8U419</accession>
<dbReference type="PANTHER" id="PTHR47505">
    <property type="entry name" value="DNA UTILIZATION PROTEIN YHGH"/>
    <property type="match status" value="1"/>
</dbReference>
<dbReference type="InterPro" id="IPR000836">
    <property type="entry name" value="PRTase_dom"/>
</dbReference>
<dbReference type="RefSeq" id="WP_146918553.1">
    <property type="nucleotide sequence ID" value="NZ_CP042430.1"/>
</dbReference>
<evidence type="ECO:0000313" key="4">
    <source>
        <dbReference type="EMBL" id="QEC47747.1"/>
    </source>
</evidence>
<feature type="chain" id="PRO_5038950321" evidence="2">
    <location>
        <begin position="18"/>
        <end position="225"/>
    </location>
</feature>
<dbReference type="Pfam" id="PF18912">
    <property type="entry name" value="DZR_2"/>
    <property type="match status" value="1"/>
</dbReference>
<organism evidence="4 5">
    <name type="scientific">Baekduia soli</name>
    <dbReference type="NCBI Taxonomy" id="496014"/>
    <lineage>
        <taxon>Bacteria</taxon>
        <taxon>Bacillati</taxon>
        <taxon>Actinomycetota</taxon>
        <taxon>Thermoleophilia</taxon>
        <taxon>Solirubrobacterales</taxon>
        <taxon>Baekduiaceae</taxon>
        <taxon>Baekduia</taxon>
    </lineage>
</organism>
<dbReference type="Proteomes" id="UP000321805">
    <property type="component" value="Chromosome"/>
</dbReference>
<dbReference type="InterPro" id="IPR044005">
    <property type="entry name" value="DZR_2"/>
</dbReference>
<dbReference type="AlphaFoldDB" id="A0A5B8U419"/>
<dbReference type="Gene3D" id="3.40.50.2020">
    <property type="match status" value="1"/>
</dbReference>
<dbReference type="SUPFAM" id="SSF53271">
    <property type="entry name" value="PRTase-like"/>
    <property type="match status" value="1"/>
</dbReference>
<gene>
    <name evidence="4" type="ORF">FSW04_09280</name>
</gene>